<dbReference type="SMART" id="SM01086">
    <property type="entry name" value="ClpB_D2-small"/>
    <property type="match status" value="1"/>
</dbReference>
<dbReference type="AlphaFoldDB" id="A0A430RJ62"/>
<keyword evidence="4" id="KW-0812">Transmembrane</keyword>
<dbReference type="GO" id="GO:0005524">
    <property type="term" value="F:ATP binding"/>
    <property type="evidence" value="ECO:0007669"/>
    <property type="project" value="UniProtKB-KW"/>
</dbReference>
<dbReference type="InterPro" id="IPR027417">
    <property type="entry name" value="P-loop_NTPase"/>
</dbReference>
<comment type="caution">
    <text evidence="7">The sequence shown here is derived from an EMBL/GenBank/DDBJ whole genome shotgun (WGS) entry which is preliminary data.</text>
</comment>
<keyword evidence="3" id="KW-0143">Chaperone</keyword>
<dbReference type="RefSeq" id="WP_126203593.1">
    <property type="nucleotide sequence ID" value="NZ_PELV01000392.1"/>
</dbReference>
<dbReference type="InterPro" id="IPR003959">
    <property type="entry name" value="ATPase_AAA_core"/>
</dbReference>
<dbReference type="Pfam" id="PF07724">
    <property type="entry name" value="AAA_2"/>
    <property type="match status" value="1"/>
</dbReference>
<dbReference type="Proteomes" id="UP000287439">
    <property type="component" value="Unassembled WGS sequence"/>
</dbReference>
<evidence type="ECO:0000256" key="3">
    <source>
        <dbReference type="ARBA" id="ARBA00023186"/>
    </source>
</evidence>
<evidence type="ECO:0000259" key="5">
    <source>
        <dbReference type="SMART" id="SM00382"/>
    </source>
</evidence>
<evidence type="ECO:0000256" key="1">
    <source>
        <dbReference type="ARBA" id="ARBA00022741"/>
    </source>
</evidence>
<dbReference type="InterPro" id="IPR003593">
    <property type="entry name" value="AAA+_ATPase"/>
</dbReference>
<keyword evidence="1" id="KW-0547">Nucleotide-binding</keyword>
<name>A0A430RJ62_THESC</name>
<dbReference type="EMBL" id="PELV01000392">
    <property type="protein sequence ID" value="RTH15051.1"/>
    <property type="molecule type" value="Genomic_DNA"/>
</dbReference>
<sequence>MIVLFWPSFLGLLGLAAVLGNRDAQIFLLTIAVLWLLYTYREPLLRFASGVRIPPIFAGGPFFLLRRLFAVFLMLSGLALSGTALLYIVLTAINLLWGKGFAPGDPSLLTVALVGGIGVLAGLYGLDLYRRPPIRVHGHGRPVVVKKTVSGGTEAVDFTALEEALKRRVIGQDHAVEAVVRGLKRKAAGLSRKEKPFSVMLAGPTGTGKTELAKALAEALGRPLIRYDMNQYGQDHTVAALVGSPPGYVGSDRPGRLYEDLARHPKGVFLFDEMEKAHPAVLDPLLQLLDEGRFQELSKGLVASAPEAILLFTTNLLAREAFEGRGEMPDHLLRGHLVGLGLRPEFVNRLDTVVAFRPFDQKTLRGIAERHLRGYLENWRRQAGLAYLEVKVDDGVYDLLLSRVDARFGARDLQRAIESLVADPLAEAYLAYKGRPGRLEISREGEDLLIRLE</sequence>
<evidence type="ECO:0000256" key="4">
    <source>
        <dbReference type="SAM" id="Phobius"/>
    </source>
</evidence>
<evidence type="ECO:0000259" key="6">
    <source>
        <dbReference type="SMART" id="SM01086"/>
    </source>
</evidence>
<dbReference type="SUPFAM" id="SSF52540">
    <property type="entry name" value="P-loop containing nucleoside triphosphate hydrolases"/>
    <property type="match status" value="1"/>
</dbReference>
<feature type="transmembrane region" description="Helical" evidence="4">
    <location>
        <begin position="108"/>
        <end position="126"/>
    </location>
</feature>
<keyword evidence="2" id="KW-0067">ATP-binding</keyword>
<dbReference type="InterPro" id="IPR001270">
    <property type="entry name" value="ClpA/B"/>
</dbReference>
<feature type="transmembrane region" description="Helical" evidence="4">
    <location>
        <begin position="26"/>
        <end position="47"/>
    </location>
</feature>
<feature type="domain" description="AAA+ ATPase" evidence="5">
    <location>
        <begin position="195"/>
        <end position="360"/>
    </location>
</feature>
<feature type="transmembrane region" description="Helical" evidence="4">
    <location>
        <begin position="68"/>
        <end position="96"/>
    </location>
</feature>
<keyword evidence="4" id="KW-1133">Transmembrane helix</keyword>
<gene>
    <name evidence="7" type="ORF">CSW41_11235</name>
</gene>
<dbReference type="PRINTS" id="PR00300">
    <property type="entry name" value="CLPPROTEASEA"/>
</dbReference>
<dbReference type="GO" id="GO:0005737">
    <property type="term" value="C:cytoplasm"/>
    <property type="evidence" value="ECO:0007669"/>
    <property type="project" value="TreeGrafter"/>
</dbReference>
<dbReference type="GO" id="GO:0016887">
    <property type="term" value="F:ATP hydrolysis activity"/>
    <property type="evidence" value="ECO:0007669"/>
    <property type="project" value="InterPro"/>
</dbReference>
<evidence type="ECO:0008006" key="9">
    <source>
        <dbReference type="Google" id="ProtNLM"/>
    </source>
</evidence>
<dbReference type="PANTHER" id="PTHR11638">
    <property type="entry name" value="ATP-DEPENDENT CLP PROTEASE"/>
    <property type="match status" value="1"/>
</dbReference>
<dbReference type="InterPro" id="IPR019489">
    <property type="entry name" value="Clp_ATPase_C"/>
</dbReference>
<organism evidence="7 8">
    <name type="scientific">Thermus scotoductus</name>
    <dbReference type="NCBI Taxonomy" id="37636"/>
    <lineage>
        <taxon>Bacteria</taxon>
        <taxon>Thermotogati</taxon>
        <taxon>Deinococcota</taxon>
        <taxon>Deinococci</taxon>
        <taxon>Thermales</taxon>
        <taxon>Thermaceae</taxon>
        <taxon>Thermus</taxon>
    </lineage>
</organism>
<proteinExistence type="predicted"/>
<evidence type="ECO:0000313" key="8">
    <source>
        <dbReference type="Proteomes" id="UP000287439"/>
    </source>
</evidence>
<dbReference type="Pfam" id="PF10431">
    <property type="entry name" value="ClpB_D2-small"/>
    <property type="match status" value="1"/>
</dbReference>
<protein>
    <recommendedName>
        <fullName evidence="9">ATP-dependent Clp protease ATP-binding subunit</fullName>
    </recommendedName>
</protein>
<accession>A0A430RJ62</accession>
<dbReference type="GO" id="GO:0034605">
    <property type="term" value="P:cellular response to heat"/>
    <property type="evidence" value="ECO:0007669"/>
    <property type="project" value="TreeGrafter"/>
</dbReference>
<feature type="domain" description="Clp ATPase C-terminal" evidence="6">
    <location>
        <begin position="359"/>
        <end position="450"/>
    </location>
</feature>
<dbReference type="InterPro" id="IPR050130">
    <property type="entry name" value="ClpA_ClpB"/>
</dbReference>
<reference evidence="7 8" key="1">
    <citation type="journal article" date="2019" name="Extremophiles">
        <title>Biogeography of thermophiles and predominance of Thermus scotoductus in domestic water heaters.</title>
        <authorList>
            <person name="Wilpiszeski R.L."/>
            <person name="Zhang Z."/>
            <person name="House C.H."/>
        </authorList>
    </citation>
    <scope>NUCLEOTIDE SEQUENCE [LARGE SCALE GENOMIC DNA]</scope>
    <source>
        <strain evidence="7 8">28_S28</strain>
    </source>
</reference>
<keyword evidence="4" id="KW-0472">Membrane</keyword>
<dbReference type="SMART" id="SM00382">
    <property type="entry name" value="AAA"/>
    <property type="match status" value="1"/>
</dbReference>
<dbReference type="CDD" id="cd19499">
    <property type="entry name" value="RecA-like_ClpB_Hsp104-like"/>
    <property type="match status" value="1"/>
</dbReference>
<evidence type="ECO:0000256" key="2">
    <source>
        <dbReference type="ARBA" id="ARBA00022840"/>
    </source>
</evidence>
<dbReference type="Gene3D" id="1.10.8.60">
    <property type="match status" value="1"/>
</dbReference>
<dbReference type="Gene3D" id="3.40.50.300">
    <property type="entry name" value="P-loop containing nucleotide triphosphate hydrolases"/>
    <property type="match status" value="1"/>
</dbReference>
<evidence type="ECO:0000313" key="7">
    <source>
        <dbReference type="EMBL" id="RTH15051.1"/>
    </source>
</evidence>
<dbReference type="PANTHER" id="PTHR11638:SF18">
    <property type="entry name" value="HEAT SHOCK PROTEIN 104"/>
    <property type="match status" value="1"/>
</dbReference>